<dbReference type="Gene3D" id="3.40.50.1980">
    <property type="entry name" value="Nitrogenase molybdenum iron protein domain"/>
    <property type="match status" value="3"/>
</dbReference>
<dbReference type="Proteomes" id="UP000539075">
    <property type="component" value="Unassembled WGS sequence"/>
</dbReference>
<feature type="compositionally biased region" description="Basic and acidic residues" evidence="4">
    <location>
        <begin position="142"/>
        <end position="178"/>
    </location>
</feature>
<dbReference type="AlphaFoldDB" id="A0A7W8BZE2"/>
<dbReference type="GO" id="GO:0046872">
    <property type="term" value="F:metal ion binding"/>
    <property type="evidence" value="ECO:0007669"/>
    <property type="project" value="InterPro"/>
</dbReference>
<proteinExistence type="inferred from homology"/>
<dbReference type="PANTHER" id="PTHR42953">
    <property type="entry name" value="HIGH-AFFINITY ZINC UPTAKE SYSTEM PROTEIN ZNUA-RELATED"/>
    <property type="match status" value="1"/>
</dbReference>
<feature type="chain" id="PRO_5030725043" evidence="5">
    <location>
        <begin position="36"/>
        <end position="351"/>
    </location>
</feature>
<dbReference type="SUPFAM" id="SSF53807">
    <property type="entry name" value="Helical backbone' metal receptor"/>
    <property type="match status" value="1"/>
</dbReference>
<dbReference type="InterPro" id="IPR006127">
    <property type="entry name" value="ZnuA-like"/>
</dbReference>
<protein>
    <submittedName>
        <fullName evidence="6">Zinc/manganese transport system substrate-binding protein/zinc transport system substrate-binding protein</fullName>
    </submittedName>
</protein>
<evidence type="ECO:0000256" key="4">
    <source>
        <dbReference type="SAM" id="MobiDB-lite"/>
    </source>
</evidence>
<evidence type="ECO:0000256" key="1">
    <source>
        <dbReference type="ARBA" id="ARBA00011028"/>
    </source>
</evidence>
<keyword evidence="3 5" id="KW-0732">Signal</keyword>
<dbReference type="InterPro" id="IPR050492">
    <property type="entry name" value="Bact_metal-bind_prot9"/>
</dbReference>
<gene>
    <name evidence="6" type="ORF">HNQ38_000842</name>
</gene>
<dbReference type="PANTHER" id="PTHR42953:SF3">
    <property type="entry name" value="HIGH-AFFINITY ZINC UPTAKE SYSTEM PROTEIN ZNUA"/>
    <property type="match status" value="1"/>
</dbReference>
<evidence type="ECO:0000313" key="6">
    <source>
        <dbReference type="EMBL" id="MBB5142763.1"/>
    </source>
</evidence>
<evidence type="ECO:0000313" key="7">
    <source>
        <dbReference type="Proteomes" id="UP000539075"/>
    </source>
</evidence>
<evidence type="ECO:0000256" key="3">
    <source>
        <dbReference type="ARBA" id="ARBA00022729"/>
    </source>
</evidence>
<comment type="caution">
    <text evidence="6">The sequence shown here is derived from an EMBL/GenBank/DDBJ whole genome shotgun (WGS) entry which is preliminary data.</text>
</comment>
<comment type="similarity">
    <text evidence="1">Belongs to the bacterial solute-binding protein 9 family.</text>
</comment>
<organism evidence="6 7">
    <name type="scientific">Desulfovibrio intestinalis</name>
    <dbReference type="NCBI Taxonomy" id="58621"/>
    <lineage>
        <taxon>Bacteria</taxon>
        <taxon>Pseudomonadati</taxon>
        <taxon>Thermodesulfobacteriota</taxon>
        <taxon>Desulfovibrionia</taxon>
        <taxon>Desulfovibrionales</taxon>
        <taxon>Desulfovibrionaceae</taxon>
        <taxon>Desulfovibrio</taxon>
    </lineage>
</organism>
<feature type="region of interest" description="Disordered" evidence="4">
    <location>
        <begin position="134"/>
        <end position="185"/>
    </location>
</feature>
<dbReference type="RefSeq" id="WP_183718137.1">
    <property type="nucleotide sequence ID" value="NZ_JACHGO010000002.1"/>
</dbReference>
<dbReference type="GO" id="GO:0030001">
    <property type="term" value="P:metal ion transport"/>
    <property type="evidence" value="ECO:0007669"/>
    <property type="project" value="InterPro"/>
</dbReference>
<dbReference type="EMBL" id="JACHGO010000002">
    <property type="protein sequence ID" value="MBB5142763.1"/>
    <property type="molecule type" value="Genomic_DNA"/>
</dbReference>
<evidence type="ECO:0000256" key="5">
    <source>
        <dbReference type="SAM" id="SignalP"/>
    </source>
</evidence>
<keyword evidence="2" id="KW-0813">Transport</keyword>
<dbReference type="Pfam" id="PF01297">
    <property type="entry name" value="ZnuA"/>
    <property type="match status" value="1"/>
</dbReference>
<keyword evidence="7" id="KW-1185">Reference proteome</keyword>
<feature type="signal peptide" evidence="5">
    <location>
        <begin position="1"/>
        <end position="35"/>
    </location>
</feature>
<name>A0A7W8BZE2_9BACT</name>
<evidence type="ECO:0000256" key="2">
    <source>
        <dbReference type="ARBA" id="ARBA00022448"/>
    </source>
</evidence>
<reference evidence="6 7" key="1">
    <citation type="submission" date="2020-08" db="EMBL/GenBank/DDBJ databases">
        <title>Genomic Encyclopedia of Type Strains, Phase IV (KMG-IV): sequencing the most valuable type-strain genomes for metagenomic binning, comparative biology and taxonomic classification.</title>
        <authorList>
            <person name="Goeker M."/>
        </authorList>
    </citation>
    <scope>NUCLEOTIDE SEQUENCE [LARGE SCALE GENOMIC DNA]</scope>
    <source>
        <strain evidence="6 7">DSM 11275</strain>
    </source>
</reference>
<accession>A0A7W8BZE2</accession>
<sequence>MKKSIFTVFRHSAAVALIAASLAGLGLFTPQGVSAASSQGTLRILATTYPVYLLARNVVQNRPGVQVDLLIPAQTGCPHDYALTPKDMQKLAQADVLLLNGLGLDDFMQKALPNAKPGLVVVDSSAGITPVMEADGEEDEHQEAADEHNGHDHAAVSHEHEEGEHDHAHEHGHVHDHGGVNPHAFASPVQAGIMVKNMADGLAKADPQHAATYEANAQAYGKVLANLGERLATLGNKSSNKGIALMHDALVYMARDGGLEVVAVIQENEEAQPSAARLLKVAEVLREHKPALIASEPQYSDKAVQTLSREVGIPAAQLDSLASGPANPSLDHYEKTMNNNINILEKYFEQR</sequence>